<dbReference type="Pfam" id="PF00675">
    <property type="entry name" value="Peptidase_M16"/>
    <property type="match status" value="1"/>
</dbReference>
<dbReference type="GO" id="GO:0006508">
    <property type="term" value="P:proteolysis"/>
    <property type="evidence" value="ECO:0007669"/>
    <property type="project" value="InterPro"/>
</dbReference>
<reference evidence="5 6" key="2">
    <citation type="journal article" date="2011" name="Stand. Genomic Sci.">
        <title>Complete genome sequence of Truepera radiovictrix type strain (RQ-24).</title>
        <authorList>
            <person name="Ivanova N."/>
            <person name="Rohde C."/>
            <person name="Munk C."/>
            <person name="Nolan M."/>
            <person name="Lucas S."/>
            <person name="Del Rio T.G."/>
            <person name="Tice H."/>
            <person name="Deshpande S."/>
            <person name="Cheng J.F."/>
            <person name="Tapia R."/>
            <person name="Han C."/>
            <person name="Goodwin L."/>
            <person name="Pitluck S."/>
            <person name="Liolios K."/>
            <person name="Mavromatis K."/>
            <person name="Mikhailova N."/>
            <person name="Pati A."/>
            <person name="Chen A."/>
            <person name="Palaniappan K."/>
            <person name="Land M."/>
            <person name="Hauser L."/>
            <person name="Chang Y.J."/>
            <person name="Jeffries C.D."/>
            <person name="Brambilla E."/>
            <person name="Rohde M."/>
            <person name="Goker M."/>
            <person name="Tindall B.J."/>
            <person name="Woyke T."/>
            <person name="Bristow J."/>
            <person name="Eisen J.A."/>
            <person name="Markowitz V."/>
            <person name="Hugenholtz P."/>
            <person name="Kyrpides N.C."/>
            <person name="Klenk H.P."/>
            <person name="Lapidus A."/>
        </authorList>
    </citation>
    <scope>NUCLEOTIDE SEQUENCE [LARGE SCALE GENOMIC DNA]</scope>
    <source>
        <strain evidence="6">DSM 17093 / CIP 108686 / LMG 22925 / RQ-24</strain>
    </source>
</reference>
<dbReference type="SUPFAM" id="SSF63411">
    <property type="entry name" value="LuxS/MPP-like metallohydrolase"/>
    <property type="match status" value="2"/>
</dbReference>
<dbReference type="GO" id="GO:0004222">
    <property type="term" value="F:metalloendopeptidase activity"/>
    <property type="evidence" value="ECO:0007669"/>
    <property type="project" value="InterPro"/>
</dbReference>
<dbReference type="PANTHER" id="PTHR11851">
    <property type="entry name" value="METALLOPROTEASE"/>
    <property type="match status" value="1"/>
</dbReference>
<dbReference type="AlphaFoldDB" id="D7CVA5"/>
<dbReference type="PROSITE" id="PS00143">
    <property type="entry name" value="INSULINASE"/>
    <property type="match status" value="1"/>
</dbReference>
<evidence type="ECO:0000259" key="3">
    <source>
        <dbReference type="Pfam" id="PF00675"/>
    </source>
</evidence>
<dbReference type="PANTHER" id="PTHR11851:SF49">
    <property type="entry name" value="MITOCHONDRIAL-PROCESSING PEPTIDASE SUBUNIT ALPHA"/>
    <property type="match status" value="1"/>
</dbReference>
<dbReference type="RefSeq" id="WP_013177504.1">
    <property type="nucleotide sequence ID" value="NC_014221.1"/>
</dbReference>
<dbReference type="InterPro" id="IPR011249">
    <property type="entry name" value="Metalloenz_LuxS/M16"/>
</dbReference>
<accession>D7CVA5</accession>
<feature type="domain" description="Peptidase M16 N-terminal" evidence="3">
    <location>
        <begin position="14"/>
        <end position="158"/>
    </location>
</feature>
<dbReference type="GO" id="GO:0046872">
    <property type="term" value="F:metal ion binding"/>
    <property type="evidence" value="ECO:0007669"/>
    <property type="project" value="InterPro"/>
</dbReference>
<evidence type="ECO:0000313" key="5">
    <source>
        <dbReference type="EMBL" id="ADI14133.1"/>
    </source>
</evidence>
<dbReference type="eggNOG" id="COG0612">
    <property type="taxonomic scope" value="Bacteria"/>
</dbReference>
<name>D7CVA5_TRURR</name>
<dbReference type="EMBL" id="CP002049">
    <property type="protein sequence ID" value="ADI14133.1"/>
    <property type="molecule type" value="Genomic_DNA"/>
</dbReference>
<evidence type="ECO:0000313" key="6">
    <source>
        <dbReference type="Proteomes" id="UP000000379"/>
    </source>
</evidence>
<dbReference type="InterPro" id="IPR001431">
    <property type="entry name" value="Pept_M16_Zn_BS"/>
</dbReference>
<organism evidence="5 6">
    <name type="scientific">Truepera radiovictrix (strain DSM 17093 / CIP 108686 / LMG 22925 / RQ-24)</name>
    <dbReference type="NCBI Taxonomy" id="649638"/>
    <lineage>
        <taxon>Bacteria</taxon>
        <taxon>Thermotogati</taxon>
        <taxon>Deinococcota</taxon>
        <taxon>Deinococci</taxon>
        <taxon>Trueperales</taxon>
        <taxon>Trueperaceae</taxon>
        <taxon>Truepera</taxon>
    </lineage>
</organism>
<dbReference type="InterPro" id="IPR007863">
    <property type="entry name" value="Peptidase_M16_C"/>
</dbReference>
<gene>
    <name evidence="5" type="ordered locus">Trad_1005</name>
</gene>
<dbReference type="HOGENOM" id="CLU_009902_3_3_0"/>
<dbReference type="InterPro" id="IPR050361">
    <property type="entry name" value="MPP/UQCRC_Complex"/>
</dbReference>
<protein>
    <submittedName>
        <fullName evidence="5">Peptidase M16 domain protein</fullName>
    </submittedName>
</protein>
<dbReference type="KEGG" id="tra:Trad_1005"/>
<dbReference type="OrthoDB" id="9811314at2"/>
<sequence length="407" mass="44992">MTFFETTLDNGLTVIGEHNPRARSVAAGYFVRTGARDEAPEEAGVSHFLEHMMFKGTERRSAEAINLAFDALGANYNAYTSDERTVYYGAVLPTRLEALLDLLTDMMRPALREEDFALEKNVILEEIAMYEDRPSFKVFEEGNARFYRGHPLGNAVLGSADSIRALTREQMMAYFEARYAADNLFLALTGRFDWDAVLRQVEALTRGWRPSGATRRYPELEPATGDVRLEQPPLARTHTALYAPGVSAQDPLRSAAGVLANLLGDGSGSRLYWALVDHGLAESASLSHDPADGAGVFVGYLSTGPEAHEEALAVFKRTLQEVQTSGVGDEEWRRAQRKLATRLTLRGETPFGRLMSLGVRYEYDRRYASVQETIAEIMAATPDDAHKLLAKRPFDALFSLTLAPAAS</sequence>
<reference evidence="6" key="1">
    <citation type="submission" date="2010-05" db="EMBL/GenBank/DDBJ databases">
        <title>The complete genome of Truepera radiovictris DSM 17093.</title>
        <authorList>
            <consortium name="US DOE Joint Genome Institute (JGI-PGF)"/>
            <person name="Lucas S."/>
            <person name="Copeland A."/>
            <person name="Lapidus A."/>
            <person name="Glavina del Rio T."/>
            <person name="Dalin E."/>
            <person name="Tice H."/>
            <person name="Bruce D."/>
            <person name="Goodwin L."/>
            <person name="Pitluck S."/>
            <person name="Kyrpides N."/>
            <person name="Mavromatis K."/>
            <person name="Ovchinnikova G."/>
            <person name="Munk A.C."/>
            <person name="Detter J.C."/>
            <person name="Han C."/>
            <person name="Tapia R."/>
            <person name="Land M."/>
            <person name="Hauser L."/>
            <person name="Markowitz V."/>
            <person name="Cheng J.-F."/>
            <person name="Hugenholtz P."/>
            <person name="Woyke T."/>
            <person name="Wu D."/>
            <person name="Tindall B."/>
            <person name="Pomrenke H.G."/>
            <person name="Brambilla E."/>
            <person name="Klenk H.-P."/>
            <person name="Eisen J.A."/>
        </authorList>
    </citation>
    <scope>NUCLEOTIDE SEQUENCE [LARGE SCALE GENOMIC DNA]</scope>
    <source>
        <strain evidence="6">DSM 17093 / CIP 108686 / LMG 22925 / RQ-24</strain>
    </source>
</reference>
<proteinExistence type="inferred from homology"/>
<dbReference type="InterPro" id="IPR011765">
    <property type="entry name" value="Pept_M16_N"/>
</dbReference>
<keyword evidence="6" id="KW-1185">Reference proteome</keyword>
<comment type="similarity">
    <text evidence="1 2">Belongs to the peptidase M16 family.</text>
</comment>
<evidence type="ECO:0000256" key="2">
    <source>
        <dbReference type="RuleBase" id="RU004447"/>
    </source>
</evidence>
<dbReference type="Gene3D" id="3.30.830.10">
    <property type="entry name" value="Metalloenzyme, LuxS/M16 peptidase-like"/>
    <property type="match status" value="2"/>
</dbReference>
<dbReference type="Pfam" id="PF05193">
    <property type="entry name" value="Peptidase_M16_C"/>
    <property type="match status" value="1"/>
</dbReference>
<dbReference type="STRING" id="649638.Trad_1005"/>
<evidence type="ECO:0000256" key="1">
    <source>
        <dbReference type="ARBA" id="ARBA00007261"/>
    </source>
</evidence>
<feature type="domain" description="Peptidase M16 C-terminal" evidence="4">
    <location>
        <begin position="166"/>
        <end position="339"/>
    </location>
</feature>
<evidence type="ECO:0000259" key="4">
    <source>
        <dbReference type="Pfam" id="PF05193"/>
    </source>
</evidence>
<dbReference type="Proteomes" id="UP000000379">
    <property type="component" value="Chromosome"/>
</dbReference>